<dbReference type="SUPFAM" id="SSF103088">
    <property type="entry name" value="OmpA-like"/>
    <property type="match status" value="1"/>
</dbReference>
<dbReference type="GO" id="GO:0016020">
    <property type="term" value="C:membrane"/>
    <property type="evidence" value="ECO:0007669"/>
    <property type="project" value="UniProtKB-UniRule"/>
</dbReference>
<feature type="signal peptide" evidence="3">
    <location>
        <begin position="1"/>
        <end position="25"/>
    </location>
</feature>
<dbReference type="RefSeq" id="WP_074635065.1">
    <property type="nucleotide sequence ID" value="NZ_CP160849.1"/>
</dbReference>
<dbReference type="GeneID" id="94021824"/>
<reference evidence="6" key="1">
    <citation type="submission" date="2016-10" db="EMBL/GenBank/DDBJ databases">
        <authorList>
            <person name="Varghese N."/>
            <person name="Submissions S."/>
        </authorList>
    </citation>
    <scope>NUCLEOTIDE SEQUENCE [LARGE SCALE GENOMIC DNA]</scope>
    <source>
        <strain evidence="6">DSM 10014</strain>
    </source>
</reference>
<keyword evidence="3" id="KW-0732">Signal</keyword>
<organism evidence="5 6">
    <name type="scientific">Sulfitobacter pontiacus</name>
    <dbReference type="NCBI Taxonomy" id="60137"/>
    <lineage>
        <taxon>Bacteria</taxon>
        <taxon>Pseudomonadati</taxon>
        <taxon>Pseudomonadota</taxon>
        <taxon>Alphaproteobacteria</taxon>
        <taxon>Rhodobacterales</taxon>
        <taxon>Roseobacteraceae</taxon>
        <taxon>Sulfitobacter</taxon>
    </lineage>
</organism>
<dbReference type="AlphaFoldDB" id="A0A1H2UBX8"/>
<feature type="compositionally biased region" description="Basic and acidic residues" evidence="2">
    <location>
        <begin position="198"/>
        <end position="212"/>
    </location>
</feature>
<feature type="compositionally biased region" description="Basic and acidic residues" evidence="2">
    <location>
        <begin position="359"/>
        <end position="370"/>
    </location>
</feature>
<feature type="compositionally biased region" description="Low complexity" evidence="2">
    <location>
        <begin position="160"/>
        <end position="170"/>
    </location>
</feature>
<evidence type="ECO:0000256" key="1">
    <source>
        <dbReference type="PROSITE-ProRule" id="PRU00473"/>
    </source>
</evidence>
<dbReference type="PANTHER" id="PTHR30329">
    <property type="entry name" value="STATOR ELEMENT OF FLAGELLAR MOTOR COMPLEX"/>
    <property type="match status" value="1"/>
</dbReference>
<gene>
    <name evidence="5" type="ORF">SAMN04488041_102458</name>
</gene>
<dbReference type="PANTHER" id="PTHR30329:SF21">
    <property type="entry name" value="LIPOPROTEIN YIAD-RELATED"/>
    <property type="match status" value="1"/>
</dbReference>
<dbReference type="STRING" id="60137.SAMN04488041_102458"/>
<evidence type="ECO:0000256" key="2">
    <source>
        <dbReference type="SAM" id="MobiDB-lite"/>
    </source>
</evidence>
<dbReference type="InterPro" id="IPR036737">
    <property type="entry name" value="OmpA-like_sf"/>
</dbReference>
<dbReference type="Proteomes" id="UP000183076">
    <property type="component" value="Unassembled WGS sequence"/>
</dbReference>
<dbReference type="EMBL" id="FNNB01000002">
    <property type="protein sequence ID" value="SDW53636.1"/>
    <property type="molecule type" value="Genomic_DNA"/>
</dbReference>
<feature type="chain" id="PRO_5010360669" evidence="3">
    <location>
        <begin position="26"/>
        <end position="665"/>
    </location>
</feature>
<accession>A0A1H2UBX8</accession>
<evidence type="ECO:0000259" key="4">
    <source>
        <dbReference type="PROSITE" id="PS51123"/>
    </source>
</evidence>
<feature type="compositionally biased region" description="Polar residues" evidence="2">
    <location>
        <begin position="347"/>
        <end position="358"/>
    </location>
</feature>
<feature type="domain" description="OmpA-like" evidence="4">
    <location>
        <begin position="542"/>
        <end position="662"/>
    </location>
</feature>
<dbReference type="Pfam" id="PF00691">
    <property type="entry name" value="OmpA"/>
    <property type="match status" value="1"/>
</dbReference>
<feature type="region of interest" description="Disordered" evidence="2">
    <location>
        <begin position="147"/>
        <end position="370"/>
    </location>
</feature>
<name>A0A1H2UBX8_9RHOB</name>
<dbReference type="InterPro" id="IPR006665">
    <property type="entry name" value="OmpA-like"/>
</dbReference>
<keyword evidence="1" id="KW-0472">Membrane</keyword>
<feature type="compositionally biased region" description="Low complexity" evidence="2">
    <location>
        <begin position="311"/>
        <end position="325"/>
    </location>
</feature>
<dbReference type="CDD" id="cd07185">
    <property type="entry name" value="OmpA_C-like"/>
    <property type="match status" value="1"/>
</dbReference>
<feature type="compositionally biased region" description="Acidic residues" evidence="2">
    <location>
        <begin position="253"/>
        <end position="263"/>
    </location>
</feature>
<evidence type="ECO:0000313" key="6">
    <source>
        <dbReference type="Proteomes" id="UP000183076"/>
    </source>
</evidence>
<feature type="compositionally biased region" description="Low complexity" evidence="2">
    <location>
        <begin position="243"/>
        <end position="252"/>
    </location>
</feature>
<evidence type="ECO:0000313" key="5">
    <source>
        <dbReference type="EMBL" id="SDW53636.1"/>
    </source>
</evidence>
<proteinExistence type="predicted"/>
<protein>
    <submittedName>
        <fullName evidence="5">Outer membrane protein OmpA</fullName>
    </submittedName>
</protein>
<sequence length="665" mass="68728">MYKLLKSTTSLTMCLALALPTGGFAQTTESCVAEGEQTVFPCVLPDGSVVADADQMMTLRADGDLAQALGLEVEAQTEAQAEPDAEAAAETVDAAEEQAAAAAEAEAAATAEAQAAAEEQAAADAEAAAAAAEAEAAEAQAAADAEAAAAAQAAEEEAAEAQAAADAQAAEAEEAAAAEAQAEAEREDAVAAQIAADAEAKAAAEAEAERDAAAAAETSASPEAQSAETQADAPAAESDAGVEAEAQAQTEPAETESTEETQAETDVPADSSSDTETQAEAETQQQTEEQIAADLAAEQAAEEARQEQRAADAAAAAEAAAAADSGEAKADVVVEEITEEDTRASSEEFSTAVTGDTSTEAKTEAKKDDDDGLSKFEKALLVGIGAVAVGSILNNGSKVVSNSGDRLVVEDPNGDLRVLKDDDALVRQAGDEVRRETFNDGSSRTTVIKPNGSKIVTILGRDGTVLRRINVDPQGNEYVLFDDTQVEERIVVNELPQVRPQANTLASQQNEEALRAALQTQLRGDQAQRYSLRQVRDVRQVRALAPEIELDAVRFATGSAAIQPEQARALSKIGTAISNAIKDDPRTVILVEGHTDAVGNAGYNLALSDRRAETVALALTEYFDVPPANLITQGYGESALKVPTETAEPANRRAVVRNITGLLRQ</sequence>
<dbReference type="Gene3D" id="3.30.1330.60">
    <property type="entry name" value="OmpA-like domain"/>
    <property type="match status" value="1"/>
</dbReference>
<feature type="compositionally biased region" description="Low complexity" evidence="2">
    <location>
        <begin position="275"/>
        <end position="299"/>
    </location>
</feature>
<dbReference type="PROSITE" id="PS51123">
    <property type="entry name" value="OMPA_2"/>
    <property type="match status" value="1"/>
</dbReference>
<evidence type="ECO:0000256" key="3">
    <source>
        <dbReference type="SAM" id="SignalP"/>
    </source>
</evidence>
<dbReference type="InterPro" id="IPR050330">
    <property type="entry name" value="Bact_OuterMem_StrucFunc"/>
</dbReference>
<feature type="compositionally biased region" description="Low complexity" evidence="2">
    <location>
        <begin position="213"/>
        <end position="231"/>
    </location>
</feature>